<feature type="transmembrane region" description="Helical" evidence="2">
    <location>
        <begin position="12"/>
        <end position="34"/>
    </location>
</feature>
<protein>
    <submittedName>
        <fullName evidence="3">Uncharacterized protein</fullName>
    </submittedName>
</protein>
<gene>
    <name evidence="3" type="ORF">QP939_02705</name>
</gene>
<organism evidence="3 4">
    <name type="scientific">Amycolatopsis nalaikhensis</name>
    <dbReference type="NCBI Taxonomy" id="715472"/>
    <lineage>
        <taxon>Bacteria</taxon>
        <taxon>Bacillati</taxon>
        <taxon>Actinomycetota</taxon>
        <taxon>Actinomycetes</taxon>
        <taxon>Pseudonocardiales</taxon>
        <taxon>Pseudonocardiaceae</taxon>
        <taxon>Amycolatopsis</taxon>
    </lineage>
</organism>
<feature type="transmembrane region" description="Helical" evidence="2">
    <location>
        <begin position="76"/>
        <end position="96"/>
    </location>
</feature>
<feature type="transmembrane region" description="Helical" evidence="2">
    <location>
        <begin position="46"/>
        <end position="69"/>
    </location>
</feature>
<keyword evidence="2" id="KW-1133">Transmembrane helix</keyword>
<accession>A0ABY8XPT8</accession>
<dbReference type="Proteomes" id="UP001227101">
    <property type="component" value="Chromosome"/>
</dbReference>
<keyword evidence="4" id="KW-1185">Reference proteome</keyword>
<feature type="compositionally biased region" description="Gly residues" evidence="1">
    <location>
        <begin position="116"/>
        <end position="125"/>
    </location>
</feature>
<proteinExistence type="predicted"/>
<sequence length="125" mass="12972">MGELRTVWSSIVLALCAVGLLLVVPFLVLLGFLASVPVFGEVGDAAGGYLTWAAWLGAGLPVVGVVVSATTRRRGWTWFFGICLALAAVVVATEWAHDVRHAPPPPPGPRHCVERSGGGNDCPGG</sequence>
<dbReference type="RefSeq" id="WP_285454910.1">
    <property type="nucleotide sequence ID" value="NZ_CP127173.1"/>
</dbReference>
<evidence type="ECO:0000256" key="1">
    <source>
        <dbReference type="SAM" id="MobiDB-lite"/>
    </source>
</evidence>
<keyword evidence="2" id="KW-0472">Membrane</keyword>
<feature type="region of interest" description="Disordered" evidence="1">
    <location>
        <begin position="101"/>
        <end position="125"/>
    </location>
</feature>
<evidence type="ECO:0000313" key="4">
    <source>
        <dbReference type="Proteomes" id="UP001227101"/>
    </source>
</evidence>
<reference evidence="3 4" key="1">
    <citation type="submission" date="2023-06" db="EMBL/GenBank/DDBJ databases">
        <authorList>
            <person name="Oyuntsetseg B."/>
            <person name="Kim S.B."/>
        </authorList>
    </citation>
    <scope>NUCLEOTIDE SEQUENCE [LARGE SCALE GENOMIC DNA]</scope>
    <source>
        <strain evidence="3 4">2-2</strain>
    </source>
</reference>
<evidence type="ECO:0000256" key="2">
    <source>
        <dbReference type="SAM" id="Phobius"/>
    </source>
</evidence>
<keyword evidence="2" id="KW-0812">Transmembrane</keyword>
<evidence type="ECO:0000313" key="3">
    <source>
        <dbReference type="EMBL" id="WIV57618.1"/>
    </source>
</evidence>
<name>A0ABY8XPT8_9PSEU</name>
<dbReference type="EMBL" id="CP127173">
    <property type="protein sequence ID" value="WIV57618.1"/>
    <property type="molecule type" value="Genomic_DNA"/>
</dbReference>